<feature type="chain" id="PRO_5045803830" evidence="2">
    <location>
        <begin position="22"/>
        <end position="251"/>
    </location>
</feature>
<evidence type="ECO:0000259" key="4">
    <source>
        <dbReference type="Pfam" id="PF02839"/>
    </source>
</evidence>
<dbReference type="CDD" id="cd12214">
    <property type="entry name" value="ChiA1_BD"/>
    <property type="match status" value="1"/>
</dbReference>
<organism evidence="5 6">
    <name type="scientific">Actinoplanes sandaracinus</name>
    <dbReference type="NCBI Taxonomy" id="3045177"/>
    <lineage>
        <taxon>Bacteria</taxon>
        <taxon>Bacillati</taxon>
        <taxon>Actinomycetota</taxon>
        <taxon>Actinomycetes</taxon>
        <taxon>Micromonosporales</taxon>
        <taxon>Micromonosporaceae</taxon>
        <taxon>Actinoplanes</taxon>
    </lineage>
</organism>
<feature type="domain" description="Chitin-binding type-3" evidence="4">
    <location>
        <begin position="207"/>
        <end position="248"/>
    </location>
</feature>
<dbReference type="Gene3D" id="2.10.10.20">
    <property type="entry name" value="Carbohydrate-binding module superfamily 5/12"/>
    <property type="match status" value="1"/>
</dbReference>
<dbReference type="RefSeq" id="WP_282757314.1">
    <property type="nucleotide sequence ID" value="NZ_JASCTH010000002.1"/>
</dbReference>
<protein>
    <submittedName>
        <fullName evidence="5">Family 16 glycosylhydrolase</fullName>
    </submittedName>
</protein>
<evidence type="ECO:0000256" key="2">
    <source>
        <dbReference type="SAM" id="SignalP"/>
    </source>
</evidence>
<keyword evidence="1" id="KW-0378">Hydrolase</keyword>
<dbReference type="SUPFAM" id="SSF49899">
    <property type="entry name" value="Concanavalin A-like lectins/glucanases"/>
    <property type="match status" value="1"/>
</dbReference>
<dbReference type="EMBL" id="JASCTH010000002">
    <property type="protein sequence ID" value="MDI6097906.1"/>
    <property type="molecule type" value="Genomic_DNA"/>
</dbReference>
<evidence type="ECO:0000256" key="1">
    <source>
        <dbReference type="ARBA" id="ARBA00022801"/>
    </source>
</evidence>
<dbReference type="InterPro" id="IPR000757">
    <property type="entry name" value="Beta-glucanase-like"/>
</dbReference>
<dbReference type="Proteomes" id="UP001241758">
    <property type="component" value="Unassembled WGS sequence"/>
</dbReference>
<evidence type="ECO:0000313" key="5">
    <source>
        <dbReference type="EMBL" id="MDI6097906.1"/>
    </source>
</evidence>
<dbReference type="InterPro" id="IPR036573">
    <property type="entry name" value="CBM_sf_5/12"/>
</dbReference>
<accession>A0ABT6WDV6</accession>
<proteinExistence type="predicted"/>
<dbReference type="InterPro" id="IPR013320">
    <property type="entry name" value="ConA-like_dom_sf"/>
</dbReference>
<sequence>MRGSVPRALAAMVIVSGVAAATWSAGRGDTAEAAVTETRVVLSDDFSGDRGGEPDGDVWTATGSGGTARLDGEGRLALGSALRTETIFEQESGHVEARIKGDRADGAWRALGVLDASGRVPAGQPEILASDQVDSGDFHTYAIDWTPTTLTWSLDGRQVLRFTPEQKGMPKIFVLNGAAGGQNSSGMLVDQVEITVQVPVDTSSAKQWKAFIAYKAGDLVKYRTVVYRVREAHTSLPDWKPDLVPALFEKV</sequence>
<keyword evidence="2" id="KW-0732">Signal</keyword>
<dbReference type="Pfam" id="PF00722">
    <property type="entry name" value="Glyco_hydro_16"/>
    <property type="match status" value="1"/>
</dbReference>
<gene>
    <name evidence="5" type="ORF">QLQ12_04735</name>
</gene>
<feature type="signal peptide" evidence="2">
    <location>
        <begin position="1"/>
        <end position="21"/>
    </location>
</feature>
<keyword evidence="6" id="KW-1185">Reference proteome</keyword>
<dbReference type="SUPFAM" id="SSF51055">
    <property type="entry name" value="Carbohydrate binding domain"/>
    <property type="match status" value="1"/>
</dbReference>
<feature type="domain" description="GH16" evidence="3">
    <location>
        <begin position="135"/>
        <end position="168"/>
    </location>
</feature>
<evidence type="ECO:0000313" key="6">
    <source>
        <dbReference type="Proteomes" id="UP001241758"/>
    </source>
</evidence>
<dbReference type="Gene3D" id="2.60.120.200">
    <property type="match status" value="1"/>
</dbReference>
<comment type="caution">
    <text evidence="5">The sequence shown here is derived from an EMBL/GenBank/DDBJ whole genome shotgun (WGS) entry which is preliminary data.</text>
</comment>
<name>A0ABT6WDV6_9ACTN</name>
<reference evidence="5 6" key="1">
    <citation type="submission" date="2023-05" db="EMBL/GenBank/DDBJ databases">
        <title>Actinoplanes sp. NEAU-A12 genome sequencing.</title>
        <authorList>
            <person name="Wang Z.-S."/>
        </authorList>
    </citation>
    <scope>NUCLEOTIDE SEQUENCE [LARGE SCALE GENOMIC DNA]</scope>
    <source>
        <strain evidence="5 6">NEAU-A12</strain>
    </source>
</reference>
<dbReference type="Pfam" id="PF02839">
    <property type="entry name" value="CBM_5_12"/>
    <property type="match status" value="1"/>
</dbReference>
<dbReference type="InterPro" id="IPR003610">
    <property type="entry name" value="CBM5/12"/>
</dbReference>
<evidence type="ECO:0000259" key="3">
    <source>
        <dbReference type="Pfam" id="PF00722"/>
    </source>
</evidence>